<proteinExistence type="predicted"/>
<dbReference type="Proteomes" id="UP001172386">
    <property type="component" value="Unassembled WGS sequence"/>
</dbReference>
<evidence type="ECO:0000313" key="2">
    <source>
        <dbReference type="Proteomes" id="UP001172386"/>
    </source>
</evidence>
<protein>
    <submittedName>
        <fullName evidence="1">Uncharacterized protein</fullName>
    </submittedName>
</protein>
<reference evidence="1" key="1">
    <citation type="submission" date="2022-10" db="EMBL/GenBank/DDBJ databases">
        <title>Culturing micro-colonial fungi from biological soil crusts in the Mojave desert and describing Neophaeococcomyces mojavensis, and introducing the new genera and species Taxawa tesnikishii.</title>
        <authorList>
            <person name="Kurbessoian T."/>
            <person name="Stajich J.E."/>
        </authorList>
    </citation>
    <scope>NUCLEOTIDE SEQUENCE</scope>
    <source>
        <strain evidence="1">JES_112</strain>
    </source>
</reference>
<comment type="caution">
    <text evidence="1">The sequence shown here is derived from an EMBL/GenBank/DDBJ whole genome shotgun (WGS) entry which is preliminary data.</text>
</comment>
<accession>A0ACC3A9D5</accession>
<name>A0ACC3A9D5_9EURO</name>
<dbReference type="EMBL" id="JAPDRQ010000063">
    <property type="protein sequence ID" value="KAJ9657518.1"/>
    <property type="molecule type" value="Genomic_DNA"/>
</dbReference>
<sequence>MSVTTVNLLALASNPLYFDTLAATNITQPAISLLSYDPSFTQSVIYPNATARLLSQPGWQAYHEGGVYDSATHALYVSSNYQSLADNINMTIVHLNQNWTVANVTSSQFPNLWEANGGTSYYPPGSDTSKPPPQQVWCDEGDFQHYSGLVAIDPAKNTSTVLLNSFLGGHNFSSVNDVRQHPITGDLWFTDAAYGYFQNFRPVPSIPQQVYRFEPATGVLQVIADGFDQPNGLELSPDLQTLYVTDTGAQHQTPNATRPATIYAFNISADHKTLSNRRTFAYADTGFPDGIHADNTGNVWAGCGDGVHVWNPQGKLLGKVFIGETSNNFAFGPDGNMWVFSNERMWEVRGLRVVGREVCKDWYGLDSCGIPGSGAPK</sequence>
<gene>
    <name evidence="1" type="ORF">H2198_004279</name>
</gene>
<organism evidence="1 2">
    <name type="scientific">Neophaeococcomyces mojaviensis</name>
    <dbReference type="NCBI Taxonomy" id="3383035"/>
    <lineage>
        <taxon>Eukaryota</taxon>
        <taxon>Fungi</taxon>
        <taxon>Dikarya</taxon>
        <taxon>Ascomycota</taxon>
        <taxon>Pezizomycotina</taxon>
        <taxon>Eurotiomycetes</taxon>
        <taxon>Chaetothyriomycetidae</taxon>
        <taxon>Chaetothyriales</taxon>
        <taxon>Chaetothyriales incertae sedis</taxon>
        <taxon>Neophaeococcomyces</taxon>
    </lineage>
</organism>
<evidence type="ECO:0000313" key="1">
    <source>
        <dbReference type="EMBL" id="KAJ9657518.1"/>
    </source>
</evidence>
<keyword evidence="2" id="KW-1185">Reference proteome</keyword>